<dbReference type="Pfam" id="PF02567">
    <property type="entry name" value="PhzC-PhzF"/>
    <property type="match status" value="1"/>
</dbReference>
<evidence type="ECO:0000313" key="3">
    <source>
        <dbReference type="EMBL" id="KIJ26092.1"/>
    </source>
</evidence>
<dbReference type="PANTHER" id="PTHR13774">
    <property type="entry name" value="PHENAZINE BIOSYNTHESIS PROTEIN"/>
    <property type="match status" value="1"/>
</dbReference>
<name>A0A0C9V728_SPHS4</name>
<dbReference type="Gene3D" id="3.10.310.10">
    <property type="entry name" value="Diaminopimelate Epimerase, Chain A, domain 1"/>
    <property type="match status" value="1"/>
</dbReference>
<dbReference type="PANTHER" id="PTHR13774:SF17">
    <property type="entry name" value="PHENAZINE BIOSYNTHESIS-LIKE DOMAIN-CONTAINING PROTEIN"/>
    <property type="match status" value="1"/>
</dbReference>
<protein>
    <submittedName>
        <fullName evidence="4">Uncharacterized protein</fullName>
    </submittedName>
</protein>
<dbReference type="Proteomes" id="UP000054279">
    <property type="component" value="Unassembled WGS sequence"/>
</dbReference>
<dbReference type="InterPro" id="IPR003719">
    <property type="entry name" value="Phenazine_PhzF-like"/>
</dbReference>
<evidence type="ECO:0000256" key="1">
    <source>
        <dbReference type="ARBA" id="ARBA00008270"/>
    </source>
</evidence>
<feature type="non-terminal residue" evidence="4">
    <location>
        <position position="127"/>
    </location>
</feature>
<organism evidence="4 5">
    <name type="scientific">Sphaerobolus stellatus (strain SS14)</name>
    <dbReference type="NCBI Taxonomy" id="990650"/>
    <lineage>
        <taxon>Eukaryota</taxon>
        <taxon>Fungi</taxon>
        <taxon>Dikarya</taxon>
        <taxon>Basidiomycota</taxon>
        <taxon>Agaricomycotina</taxon>
        <taxon>Agaricomycetes</taxon>
        <taxon>Phallomycetidae</taxon>
        <taxon>Geastrales</taxon>
        <taxon>Sphaerobolaceae</taxon>
        <taxon>Sphaerobolus</taxon>
    </lineage>
</organism>
<evidence type="ECO:0000256" key="2">
    <source>
        <dbReference type="ARBA" id="ARBA00023235"/>
    </source>
</evidence>
<evidence type="ECO:0000313" key="5">
    <source>
        <dbReference type="Proteomes" id="UP000054279"/>
    </source>
</evidence>
<sequence>MPSLPYTVVDAFTSVPFKGNPAAVIVLNSQLPNDILQNIAAEFNLSETAFITPIDPSSGNFGLRWFTPQAEVALCGHATLASARVLFSSPDVLPKSVQKIEFQTNVSGILTSKLLDDGRIELELPAG</sequence>
<accession>A0A0C9V728</accession>
<dbReference type="GO" id="GO:0005737">
    <property type="term" value="C:cytoplasm"/>
    <property type="evidence" value="ECO:0007669"/>
    <property type="project" value="TreeGrafter"/>
</dbReference>
<evidence type="ECO:0000313" key="4">
    <source>
        <dbReference type="EMBL" id="KIJ33156.1"/>
    </source>
</evidence>
<comment type="similarity">
    <text evidence="1">Belongs to the PhzF family.</text>
</comment>
<keyword evidence="5" id="KW-1185">Reference proteome</keyword>
<dbReference type="AlphaFoldDB" id="A0A0C9V728"/>
<dbReference type="SUPFAM" id="SSF54506">
    <property type="entry name" value="Diaminopimelate epimerase-like"/>
    <property type="match status" value="1"/>
</dbReference>
<keyword evidence="2" id="KW-0413">Isomerase</keyword>
<dbReference type="NCBIfam" id="TIGR00654">
    <property type="entry name" value="PhzF_family"/>
    <property type="match status" value="1"/>
</dbReference>
<gene>
    <name evidence="4" type="ORF">M422DRAFT_783191</name>
    <name evidence="3" type="ORF">M422DRAFT_785334</name>
</gene>
<dbReference type="EMBL" id="KN837216">
    <property type="protein sequence ID" value="KIJ33156.1"/>
    <property type="molecule type" value="Genomic_DNA"/>
</dbReference>
<dbReference type="EMBL" id="KN837384">
    <property type="protein sequence ID" value="KIJ26092.1"/>
    <property type="molecule type" value="Genomic_DNA"/>
</dbReference>
<reference evidence="4 5" key="1">
    <citation type="submission" date="2014-06" db="EMBL/GenBank/DDBJ databases">
        <title>Evolutionary Origins and Diversification of the Mycorrhizal Mutualists.</title>
        <authorList>
            <consortium name="DOE Joint Genome Institute"/>
            <consortium name="Mycorrhizal Genomics Consortium"/>
            <person name="Kohler A."/>
            <person name="Kuo A."/>
            <person name="Nagy L.G."/>
            <person name="Floudas D."/>
            <person name="Copeland A."/>
            <person name="Barry K.W."/>
            <person name="Cichocki N."/>
            <person name="Veneault-Fourrey C."/>
            <person name="LaButti K."/>
            <person name="Lindquist E.A."/>
            <person name="Lipzen A."/>
            <person name="Lundell T."/>
            <person name="Morin E."/>
            <person name="Murat C."/>
            <person name="Riley R."/>
            <person name="Ohm R."/>
            <person name="Sun H."/>
            <person name="Tunlid A."/>
            <person name="Henrissat B."/>
            <person name="Grigoriev I.V."/>
            <person name="Hibbett D.S."/>
            <person name="Martin F."/>
        </authorList>
    </citation>
    <scope>NUCLEOTIDE SEQUENCE [LARGE SCALE GENOMIC DNA]</scope>
    <source>
        <strain evidence="4 5">SS14</strain>
    </source>
</reference>
<dbReference type="HOGENOM" id="CLU_048756_5_0_1"/>
<proteinExistence type="inferred from homology"/>
<dbReference type="OrthoDB" id="75169at2759"/>
<dbReference type="GO" id="GO:0016853">
    <property type="term" value="F:isomerase activity"/>
    <property type="evidence" value="ECO:0007669"/>
    <property type="project" value="UniProtKB-KW"/>
</dbReference>